<accession>A0A2T3KLC5</accession>
<dbReference type="AlphaFoldDB" id="A0A2T3KLC5"/>
<sequence>MPFNLTIKPTADSEITTTSDDVIHNSAQLEDIINVVKTCIPFVSSKEKPDPSSFVIKEVRIAFKKKGFELFITTTLKQCPEENLSFDVYDDMRDFLTSLIERIDVFIAEMKDSGEDSDRNITLSNIY</sequence>
<gene>
    <name evidence="1" type="ORF">C9J27_04765</name>
</gene>
<dbReference type="RefSeq" id="WP_107289077.1">
    <property type="nucleotide sequence ID" value="NZ_PYNF01000003.1"/>
</dbReference>
<evidence type="ECO:0000313" key="2">
    <source>
        <dbReference type="Proteomes" id="UP000241426"/>
    </source>
</evidence>
<protein>
    <submittedName>
        <fullName evidence="1">Uncharacterized protein</fullName>
    </submittedName>
</protein>
<comment type="caution">
    <text evidence="1">The sequence shown here is derived from an EMBL/GenBank/DDBJ whole genome shotgun (WGS) entry which is preliminary data.</text>
</comment>
<proteinExistence type="predicted"/>
<organism evidence="1 2">
    <name type="scientific">Photobacterium kishitanii</name>
    <dbReference type="NCBI Taxonomy" id="318456"/>
    <lineage>
        <taxon>Bacteria</taxon>
        <taxon>Pseudomonadati</taxon>
        <taxon>Pseudomonadota</taxon>
        <taxon>Gammaproteobacteria</taxon>
        <taxon>Vibrionales</taxon>
        <taxon>Vibrionaceae</taxon>
        <taxon>Photobacterium</taxon>
    </lineage>
</organism>
<dbReference type="EMBL" id="PYNF01000003">
    <property type="protein sequence ID" value="PSV00447.1"/>
    <property type="molecule type" value="Genomic_DNA"/>
</dbReference>
<dbReference type="Proteomes" id="UP000241426">
    <property type="component" value="Unassembled WGS sequence"/>
</dbReference>
<reference evidence="1 2" key="1">
    <citation type="submission" date="2018-01" db="EMBL/GenBank/DDBJ databases">
        <title>Whole genome sequencing of Histamine producing bacteria.</title>
        <authorList>
            <person name="Butler K."/>
        </authorList>
    </citation>
    <scope>NUCLEOTIDE SEQUENCE [LARGE SCALE GENOMIC DNA]</scope>
    <source>
        <strain evidence="1 2">FS-7.2</strain>
    </source>
</reference>
<name>A0A2T3KLC5_9GAMM</name>
<evidence type="ECO:0000313" key="1">
    <source>
        <dbReference type="EMBL" id="PSV00447.1"/>
    </source>
</evidence>